<accession>A0A167AI23</accession>
<keyword evidence="1" id="KW-0472">Membrane</keyword>
<dbReference type="RefSeq" id="WP_063364114.1">
    <property type="nucleotide sequence ID" value="NZ_AUXZ01000130.1"/>
</dbReference>
<dbReference type="PROSITE" id="PS51257">
    <property type="entry name" value="PROKAR_LIPOPROTEIN"/>
    <property type="match status" value="1"/>
</dbReference>
<evidence type="ECO:0000313" key="4">
    <source>
        <dbReference type="Proteomes" id="UP000076503"/>
    </source>
</evidence>
<proteinExistence type="predicted"/>
<feature type="chain" id="PRO_5007883654" evidence="2">
    <location>
        <begin position="24"/>
        <end position="189"/>
    </location>
</feature>
<protein>
    <submittedName>
        <fullName evidence="3">Uncharacterized protein</fullName>
    </submittedName>
</protein>
<dbReference type="EMBL" id="AUXZ01000130">
    <property type="protein sequence ID" value="KZN45409.1"/>
    <property type="molecule type" value="Genomic_DNA"/>
</dbReference>
<keyword evidence="2" id="KW-0732">Signal</keyword>
<gene>
    <name evidence="3" type="ORF">N476_05165</name>
</gene>
<comment type="caution">
    <text evidence="3">The sequence shown here is derived from an EMBL/GenBank/DDBJ whole genome shotgun (WGS) entry which is preliminary data.</text>
</comment>
<name>A0A167AI23_9GAMM</name>
<reference evidence="3 4" key="1">
    <citation type="submission" date="2013-07" db="EMBL/GenBank/DDBJ databases">
        <title>Comparative Genomic and Metabolomic Analysis of Twelve Strains of Pseudoalteromonas luteoviolacea.</title>
        <authorList>
            <person name="Vynne N.G."/>
            <person name="Mansson M."/>
            <person name="Gram L."/>
        </authorList>
    </citation>
    <scope>NUCLEOTIDE SEQUENCE [LARGE SCALE GENOMIC DNA]</scope>
    <source>
        <strain evidence="3 4">H33</strain>
    </source>
</reference>
<keyword evidence="1" id="KW-1133">Transmembrane helix</keyword>
<dbReference type="OrthoDB" id="6157259at2"/>
<dbReference type="AlphaFoldDB" id="A0A167AI23"/>
<evidence type="ECO:0000256" key="1">
    <source>
        <dbReference type="SAM" id="Phobius"/>
    </source>
</evidence>
<sequence>MKFSFIILVLVIFSGCTSQLWQAPSYQEKITGFYAAKDKKLLLITGTKYSYVFEADDLLTSSLEVSRHIEFIPTYSGFKIDRNNQLTGTLKLVSNRVADKKMLEVNNIPLDQYGNVALEFNLKGKRYDVEGDFPFQTLADDHYVVIETPESGVTKVGKIVVTPVAVAIDAATVVPIAAFFGVLGILNKV</sequence>
<organism evidence="3 4">
    <name type="scientific">Pseudoalteromonas luteoviolacea H33</name>
    <dbReference type="NCBI Taxonomy" id="1365251"/>
    <lineage>
        <taxon>Bacteria</taxon>
        <taxon>Pseudomonadati</taxon>
        <taxon>Pseudomonadota</taxon>
        <taxon>Gammaproteobacteria</taxon>
        <taxon>Alteromonadales</taxon>
        <taxon>Pseudoalteromonadaceae</taxon>
        <taxon>Pseudoalteromonas</taxon>
    </lineage>
</organism>
<evidence type="ECO:0000313" key="3">
    <source>
        <dbReference type="EMBL" id="KZN45409.1"/>
    </source>
</evidence>
<keyword evidence="1" id="KW-0812">Transmembrane</keyword>
<dbReference type="PATRIC" id="fig|1365251.3.peg.5002"/>
<evidence type="ECO:0000256" key="2">
    <source>
        <dbReference type="SAM" id="SignalP"/>
    </source>
</evidence>
<dbReference type="Proteomes" id="UP000076503">
    <property type="component" value="Unassembled WGS sequence"/>
</dbReference>
<feature type="signal peptide" evidence="2">
    <location>
        <begin position="1"/>
        <end position="23"/>
    </location>
</feature>
<feature type="transmembrane region" description="Helical" evidence="1">
    <location>
        <begin position="164"/>
        <end position="186"/>
    </location>
</feature>